<protein>
    <submittedName>
        <fullName evidence="1">Uncharacterized protein</fullName>
    </submittedName>
</protein>
<proteinExistence type="predicted"/>
<sequence length="105" mass="11978">MEFVDLNVRGIKCDNPECDYSDMAVKYENYPQWLNKPCPKCGANLLTQEDLDATEQLMEIVNLTNEILKDSGLEKQDMNKYIVPVEANGTGELSFGEIKKLEEEK</sequence>
<dbReference type="RefSeq" id="WP_002322112.1">
    <property type="nucleotide sequence ID" value="NZ_KB029696.1"/>
</dbReference>
<evidence type="ECO:0000313" key="2">
    <source>
        <dbReference type="Proteomes" id="UP000010553"/>
    </source>
</evidence>
<reference evidence="1 2" key="1">
    <citation type="submission" date="2012-12" db="EMBL/GenBank/DDBJ databases">
        <title>The Genome Sequence of Enterococcus faecium E1590.</title>
        <authorList>
            <consortium name="The Broad Institute Genome Sequencing Platform"/>
            <consortium name="The Broad Institute Genome Sequencing Center for Infectious Disease"/>
            <person name="Earl A.M."/>
            <person name="Gilmore M.S."/>
            <person name="van Schaik W."/>
            <person name="Lebreton F."/>
            <person name="Willems R.J."/>
            <person name="Walker B."/>
            <person name="Young S.K."/>
            <person name="Zeng Q."/>
            <person name="Gargeya S."/>
            <person name="Fitzgerald M."/>
            <person name="Haas B."/>
            <person name="Abouelleil A."/>
            <person name="Alvarado L."/>
            <person name="Arachchi H.M."/>
            <person name="Berlin A.M."/>
            <person name="Chapman S.B."/>
            <person name="Dewar J."/>
            <person name="Goldberg J."/>
            <person name="Griggs A."/>
            <person name="Gujja S."/>
            <person name="Hansen M."/>
            <person name="Howarth C."/>
            <person name="Imamovic A."/>
            <person name="Larimer J."/>
            <person name="McCowan C."/>
            <person name="Murphy C."/>
            <person name="Neiman D."/>
            <person name="Pearson M."/>
            <person name="Priest M."/>
            <person name="Roberts A."/>
            <person name="Saif S."/>
            <person name="Shea T."/>
            <person name="Sisk P."/>
            <person name="Sykes S."/>
            <person name="Wortman J."/>
            <person name="Nusbaum C."/>
            <person name="Birren B."/>
        </authorList>
    </citation>
    <scope>NUCLEOTIDE SEQUENCE [LARGE SCALE GENOMIC DNA]</scope>
    <source>
        <strain evidence="1 2">E1590</strain>
    </source>
</reference>
<accession>A0A828ZP24</accession>
<organism evidence="1 2">
    <name type="scientific">Enterococcus faecium EnGen0003</name>
    <dbReference type="NCBI Taxonomy" id="1138901"/>
    <lineage>
        <taxon>Bacteria</taxon>
        <taxon>Bacillati</taxon>
        <taxon>Bacillota</taxon>
        <taxon>Bacilli</taxon>
        <taxon>Lactobacillales</taxon>
        <taxon>Enterococcaceae</taxon>
        <taxon>Enterococcus</taxon>
    </lineage>
</organism>
<evidence type="ECO:0000313" key="1">
    <source>
        <dbReference type="EMBL" id="ELA99715.1"/>
    </source>
</evidence>
<gene>
    <name evidence="1" type="ORF">OIE_05822</name>
</gene>
<dbReference type="EMBL" id="AHXC01000019">
    <property type="protein sequence ID" value="ELA99715.1"/>
    <property type="molecule type" value="Genomic_DNA"/>
</dbReference>
<dbReference type="Proteomes" id="UP000010553">
    <property type="component" value="Unassembled WGS sequence"/>
</dbReference>
<comment type="caution">
    <text evidence="1">The sequence shown here is derived from an EMBL/GenBank/DDBJ whole genome shotgun (WGS) entry which is preliminary data.</text>
</comment>
<name>A0A828ZP24_ENTFC</name>
<dbReference type="AlphaFoldDB" id="A0A828ZP24"/>